<evidence type="ECO:0000313" key="1">
    <source>
        <dbReference type="EMBL" id="KAK3757362.1"/>
    </source>
</evidence>
<name>A0AAE0YW50_9GAST</name>
<dbReference type="EMBL" id="JAWDGP010005381">
    <property type="protein sequence ID" value="KAK3757362.1"/>
    <property type="molecule type" value="Genomic_DNA"/>
</dbReference>
<protein>
    <submittedName>
        <fullName evidence="1">Uncharacterized protein</fullName>
    </submittedName>
</protein>
<feature type="non-terminal residue" evidence="1">
    <location>
        <position position="1"/>
    </location>
</feature>
<evidence type="ECO:0000313" key="2">
    <source>
        <dbReference type="Proteomes" id="UP001283361"/>
    </source>
</evidence>
<sequence length="213" mass="22959">GYPNFAECQVTGSGVKEEDQTMFMSEGVISMQWKAQIPRPETMKMKQLTFFAALVAVLPSNVSGQPKERVFDREDRMCGSLTCRANGNSTDIDSVQIARVKVTEGTGANPIPVISVGTNEPKDEVAIDGVRGNGTLKNRQGEGRNTVLGRLGSVETDLSRRVSRLEDRVSSHLLPESVETGPDSDSAIADLESRLEVVASALDELNVSFTAAD</sequence>
<gene>
    <name evidence="1" type="ORF">RRG08_058219</name>
</gene>
<accession>A0AAE0YW50</accession>
<organism evidence="1 2">
    <name type="scientific">Elysia crispata</name>
    <name type="common">lettuce slug</name>
    <dbReference type="NCBI Taxonomy" id="231223"/>
    <lineage>
        <taxon>Eukaryota</taxon>
        <taxon>Metazoa</taxon>
        <taxon>Spiralia</taxon>
        <taxon>Lophotrochozoa</taxon>
        <taxon>Mollusca</taxon>
        <taxon>Gastropoda</taxon>
        <taxon>Heterobranchia</taxon>
        <taxon>Euthyneura</taxon>
        <taxon>Panpulmonata</taxon>
        <taxon>Sacoglossa</taxon>
        <taxon>Placobranchoidea</taxon>
        <taxon>Plakobranchidae</taxon>
        <taxon>Elysia</taxon>
    </lineage>
</organism>
<proteinExistence type="predicted"/>
<reference evidence="1" key="1">
    <citation type="journal article" date="2023" name="G3 (Bethesda)">
        <title>A reference genome for the long-term kleptoplast-retaining sea slug Elysia crispata morphotype clarki.</title>
        <authorList>
            <person name="Eastman K.E."/>
            <person name="Pendleton A.L."/>
            <person name="Shaikh M.A."/>
            <person name="Suttiyut T."/>
            <person name="Ogas R."/>
            <person name="Tomko P."/>
            <person name="Gavelis G."/>
            <person name="Widhalm J.R."/>
            <person name="Wisecaver J.H."/>
        </authorList>
    </citation>
    <scope>NUCLEOTIDE SEQUENCE</scope>
    <source>
        <strain evidence="1">ECLA1</strain>
    </source>
</reference>
<dbReference type="AlphaFoldDB" id="A0AAE0YW50"/>
<keyword evidence="2" id="KW-1185">Reference proteome</keyword>
<comment type="caution">
    <text evidence="1">The sequence shown here is derived from an EMBL/GenBank/DDBJ whole genome shotgun (WGS) entry which is preliminary data.</text>
</comment>
<dbReference type="Proteomes" id="UP001283361">
    <property type="component" value="Unassembled WGS sequence"/>
</dbReference>